<sequence>MIFRPLQTTIVQTAVLLAFSILMSFTSHAFAIVGLIFMVVSLVYGSASSIKIIDDKVIKTTFYFFKREYGIEEMKWIEAVTEKKFGYITIRIGKSYAEDYYILQMKNRSSLKVNAAFKNSGVSLGRYLKKKYKLQLKETERLRF</sequence>
<evidence type="ECO:0000256" key="1">
    <source>
        <dbReference type="SAM" id="Phobius"/>
    </source>
</evidence>
<dbReference type="Proteomes" id="UP000256304">
    <property type="component" value="Unassembled WGS sequence"/>
</dbReference>
<dbReference type="EMBL" id="QTTN01000024">
    <property type="protein sequence ID" value="REE78794.1"/>
    <property type="molecule type" value="Genomic_DNA"/>
</dbReference>
<accession>A0A3D9RS51</accession>
<dbReference type="OrthoDB" id="2609151at2"/>
<keyword evidence="3" id="KW-1185">Reference proteome</keyword>
<evidence type="ECO:0000313" key="2">
    <source>
        <dbReference type="EMBL" id="REE78794.1"/>
    </source>
</evidence>
<keyword evidence="1" id="KW-1133">Transmembrane helix</keyword>
<protein>
    <recommendedName>
        <fullName evidence="4">PH (Pleckstrin Homology) domain-containing protein</fullName>
    </recommendedName>
</protein>
<feature type="transmembrane region" description="Helical" evidence="1">
    <location>
        <begin position="15"/>
        <end position="44"/>
    </location>
</feature>
<organism evidence="2 3">
    <name type="scientific">Paenibacillus taihuensis</name>
    <dbReference type="NCBI Taxonomy" id="1156355"/>
    <lineage>
        <taxon>Bacteria</taxon>
        <taxon>Bacillati</taxon>
        <taxon>Bacillota</taxon>
        <taxon>Bacilli</taxon>
        <taxon>Bacillales</taxon>
        <taxon>Paenibacillaceae</taxon>
        <taxon>Paenibacillus</taxon>
    </lineage>
</organism>
<evidence type="ECO:0000313" key="3">
    <source>
        <dbReference type="Proteomes" id="UP000256304"/>
    </source>
</evidence>
<proteinExistence type="predicted"/>
<keyword evidence="1" id="KW-0812">Transmembrane</keyword>
<keyword evidence="1" id="KW-0472">Membrane</keyword>
<evidence type="ECO:0008006" key="4">
    <source>
        <dbReference type="Google" id="ProtNLM"/>
    </source>
</evidence>
<name>A0A3D9RS51_9BACL</name>
<gene>
    <name evidence="2" type="ORF">A8990_12471</name>
</gene>
<dbReference type="AlphaFoldDB" id="A0A3D9RS51"/>
<comment type="caution">
    <text evidence="2">The sequence shown here is derived from an EMBL/GenBank/DDBJ whole genome shotgun (WGS) entry which is preliminary data.</text>
</comment>
<reference evidence="2 3" key="1">
    <citation type="submission" date="2018-08" db="EMBL/GenBank/DDBJ databases">
        <title>Genomic Encyclopedia of Type Strains, Phase III (KMG-III): the genomes of soil and plant-associated and newly described type strains.</title>
        <authorList>
            <person name="Whitman W."/>
        </authorList>
    </citation>
    <scope>NUCLEOTIDE SEQUENCE [LARGE SCALE GENOMIC DNA]</scope>
    <source>
        <strain evidence="2 3">CGMCC 1.10966</strain>
    </source>
</reference>
<dbReference type="RefSeq" id="WP_116190671.1">
    <property type="nucleotide sequence ID" value="NZ_QTTN01000024.1"/>
</dbReference>